<accession>A0A290Q612</accession>
<dbReference type="EMBL" id="CP023344">
    <property type="protein sequence ID" value="ATC63924.1"/>
    <property type="molecule type" value="Genomic_DNA"/>
</dbReference>
<proteinExistence type="predicted"/>
<gene>
    <name evidence="2" type="ORF">CMV30_08145</name>
</gene>
<evidence type="ECO:0008006" key="4">
    <source>
        <dbReference type="Google" id="ProtNLM"/>
    </source>
</evidence>
<dbReference type="RefSeq" id="WP_096055556.1">
    <property type="nucleotide sequence ID" value="NZ_CP023344.1"/>
</dbReference>
<evidence type="ECO:0000313" key="2">
    <source>
        <dbReference type="EMBL" id="ATC63924.1"/>
    </source>
</evidence>
<feature type="chain" id="PRO_5013216704" description="DUF481 domain-containing protein" evidence="1">
    <location>
        <begin position="22"/>
        <end position="348"/>
    </location>
</feature>
<name>A0A290Q612_9BACT</name>
<protein>
    <recommendedName>
        <fullName evidence="4">DUF481 domain-containing protein</fullName>
    </recommendedName>
</protein>
<dbReference type="AlphaFoldDB" id="A0A290Q612"/>
<dbReference type="Proteomes" id="UP000217265">
    <property type="component" value="Chromosome"/>
</dbReference>
<feature type="signal peptide" evidence="1">
    <location>
        <begin position="1"/>
        <end position="21"/>
    </location>
</feature>
<reference evidence="2 3" key="1">
    <citation type="submission" date="2017-09" db="EMBL/GenBank/DDBJ databases">
        <title>Complete genome sequence of Verrucomicrobial strain HZ-65, isolated from freshwater.</title>
        <authorList>
            <person name="Choi A."/>
        </authorList>
    </citation>
    <scope>NUCLEOTIDE SEQUENCE [LARGE SCALE GENOMIC DNA]</scope>
    <source>
        <strain evidence="2 3">HZ-65</strain>
    </source>
</reference>
<keyword evidence="1" id="KW-0732">Signal</keyword>
<sequence length="348" mass="37651">MKLHTLTKAFAACIVAVSAVAQLSADVIETKSGSRITGKVVKIDGSSVVVNTDFAGDIKVKQSEVVSISTEAPLNIRLAGGTVLQGTLSSPTGGGAVVLTGSEGTINTSVEKIATTWAPGTIDPELAALQRGWAYEVAVDVTGKTGNKEQLGTSFSARAVQKNAQDTLQFYTAYDRQETDGLKSADQFKAGVDYANNFAGRLSWYTRDEGGFDRVKDIELYNIAAAGLGYDFIKKANQTLTGRAGVSFRYEGYKNPLIEDVKAAGLDFGLTHEYTGSFWSLVNRISWVPLFEDFGNYRAQHESYLELPMANPKWKARFGVSNDFNSEPAPGVDKLDTTYFARLVLSFK</sequence>
<keyword evidence="3" id="KW-1185">Reference proteome</keyword>
<organism evidence="2 3">
    <name type="scientific">Nibricoccus aquaticus</name>
    <dbReference type="NCBI Taxonomy" id="2576891"/>
    <lineage>
        <taxon>Bacteria</taxon>
        <taxon>Pseudomonadati</taxon>
        <taxon>Verrucomicrobiota</taxon>
        <taxon>Opitutia</taxon>
        <taxon>Opitutales</taxon>
        <taxon>Opitutaceae</taxon>
        <taxon>Nibricoccus</taxon>
    </lineage>
</organism>
<dbReference type="OrthoDB" id="186364at2"/>
<evidence type="ECO:0000313" key="3">
    <source>
        <dbReference type="Proteomes" id="UP000217265"/>
    </source>
</evidence>
<evidence type="ECO:0000256" key="1">
    <source>
        <dbReference type="SAM" id="SignalP"/>
    </source>
</evidence>
<dbReference type="Pfam" id="PF04338">
    <property type="entry name" value="DUF481"/>
    <property type="match status" value="1"/>
</dbReference>
<dbReference type="InterPro" id="IPR007433">
    <property type="entry name" value="DUF481"/>
</dbReference>
<dbReference type="KEGG" id="vbh:CMV30_08145"/>